<proteinExistence type="predicted"/>
<feature type="compositionally biased region" description="Basic residues" evidence="1">
    <location>
        <begin position="168"/>
        <end position="189"/>
    </location>
</feature>
<dbReference type="Proteomes" id="UP001215598">
    <property type="component" value="Unassembled WGS sequence"/>
</dbReference>
<organism evidence="3 4">
    <name type="scientific">Mycena metata</name>
    <dbReference type="NCBI Taxonomy" id="1033252"/>
    <lineage>
        <taxon>Eukaryota</taxon>
        <taxon>Fungi</taxon>
        <taxon>Dikarya</taxon>
        <taxon>Basidiomycota</taxon>
        <taxon>Agaricomycotina</taxon>
        <taxon>Agaricomycetes</taxon>
        <taxon>Agaricomycetidae</taxon>
        <taxon>Agaricales</taxon>
        <taxon>Marasmiineae</taxon>
        <taxon>Mycenaceae</taxon>
        <taxon>Mycena</taxon>
    </lineage>
</organism>
<gene>
    <name evidence="3" type="ORF">B0H16DRAFT_1717651</name>
</gene>
<reference evidence="3" key="1">
    <citation type="submission" date="2023-03" db="EMBL/GenBank/DDBJ databases">
        <title>Massive genome expansion in bonnet fungi (Mycena s.s.) driven by repeated elements and novel gene families across ecological guilds.</title>
        <authorList>
            <consortium name="Lawrence Berkeley National Laboratory"/>
            <person name="Harder C.B."/>
            <person name="Miyauchi S."/>
            <person name="Viragh M."/>
            <person name="Kuo A."/>
            <person name="Thoen E."/>
            <person name="Andreopoulos B."/>
            <person name="Lu D."/>
            <person name="Skrede I."/>
            <person name="Drula E."/>
            <person name="Henrissat B."/>
            <person name="Morin E."/>
            <person name="Kohler A."/>
            <person name="Barry K."/>
            <person name="LaButti K."/>
            <person name="Morin E."/>
            <person name="Salamov A."/>
            <person name="Lipzen A."/>
            <person name="Mereny Z."/>
            <person name="Hegedus B."/>
            <person name="Baldrian P."/>
            <person name="Stursova M."/>
            <person name="Weitz H."/>
            <person name="Taylor A."/>
            <person name="Grigoriev I.V."/>
            <person name="Nagy L.G."/>
            <person name="Martin F."/>
            <person name="Kauserud H."/>
        </authorList>
    </citation>
    <scope>NUCLEOTIDE SEQUENCE</scope>
    <source>
        <strain evidence="3">CBHHK182m</strain>
    </source>
</reference>
<feature type="signal peptide" evidence="2">
    <location>
        <begin position="1"/>
        <end position="26"/>
    </location>
</feature>
<evidence type="ECO:0000313" key="4">
    <source>
        <dbReference type="Proteomes" id="UP001215598"/>
    </source>
</evidence>
<name>A0AAD7JIW4_9AGAR</name>
<sequence>MRFTSSAAILRIAFVGFFCAAFLANALPAAPNPLTETNPSSLLGRSYTRHATDTSILLVSRQLASDSQIQQLDDRRPLGRVERFQIAQRRSASPLSLRRAVEEDKSAAQRAPADVEAREILLSHQMAPSAPSITTSFSSSFTIPATLPATTSVSLPTPPSPATTPGSHARKAKPKAKASKTKKTKHSERKKIVAAAPAQVTGE</sequence>
<dbReference type="EMBL" id="JARKIB010000025">
    <property type="protein sequence ID" value="KAJ7765736.1"/>
    <property type="molecule type" value="Genomic_DNA"/>
</dbReference>
<accession>A0AAD7JIW4</accession>
<feature type="region of interest" description="Disordered" evidence="1">
    <location>
        <begin position="149"/>
        <end position="203"/>
    </location>
</feature>
<evidence type="ECO:0000256" key="2">
    <source>
        <dbReference type="SAM" id="SignalP"/>
    </source>
</evidence>
<evidence type="ECO:0000313" key="3">
    <source>
        <dbReference type="EMBL" id="KAJ7765736.1"/>
    </source>
</evidence>
<comment type="caution">
    <text evidence="3">The sequence shown here is derived from an EMBL/GenBank/DDBJ whole genome shotgun (WGS) entry which is preliminary data.</text>
</comment>
<feature type="chain" id="PRO_5042113881" evidence="2">
    <location>
        <begin position="27"/>
        <end position="203"/>
    </location>
</feature>
<keyword evidence="2" id="KW-0732">Signal</keyword>
<keyword evidence="4" id="KW-1185">Reference proteome</keyword>
<evidence type="ECO:0000256" key="1">
    <source>
        <dbReference type="SAM" id="MobiDB-lite"/>
    </source>
</evidence>
<dbReference type="AlphaFoldDB" id="A0AAD7JIW4"/>
<protein>
    <submittedName>
        <fullName evidence="3">Uncharacterized protein</fullName>
    </submittedName>
</protein>